<evidence type="ECO:0000313" key="1">
    <source>
        <dbReference type="EMBL" id="MBA0771628.1"/>
    </source>
</evidence>
<reference evidence="1 2" key="1">
    <citation type="journal article" date="2019" name="Genome Biol. Evol.">
        <title>Insights into the evolution of the New World diploid cottons (Gossypium, subgenus Houzingenia) based on genome sequencing.</title>
        <authorList>
            <person name="Grover C.E."/>
            <person name="Arick M.A. 2nd"/>
            <person name="Thrash A."/>
            <person name="Conover J.L."/>
            <person name="Sanders W.S."/>
            <person name="Peterson D.G."/>
            <person name="Frelichowski J.E."/>
            <person name="Scheffler J.A."/>
            <person name="Scheffler B.E."/>
            <person name="Wendel J.F."/>
        </authorList>
    </citation>
    <scope>NUCLEOTIDE SEQUENCE [LARGE SCALE GENOMIC DNA]</scope>
    <source>
        <strain evidence="1">8</strain>
        <tissue evidence="1">Leaf</tissue>
    </source>
</reference>
<sequence length="55" mass="6198">MARSQHEGGNGGPQNELKVFIKRKIRLFGQDIMRRGHGVNYQKLFTSLLGGATRK</sequence>
<dbReference type="AlphaFoldDB" id="A0A7J9EFL4"/>
<dbReference type="EMBL" id="JABEZW010000008">
    <property type="protein sequence ID" value="MBA0771628.1"/>
    <property type="molecule type" value="Genomic_DNA"/>
</dbReference>
<protein>
    <submittedName>
        <fullName evidence="1">Uncharacterized protein</fullName>
    </submittedName>
</protein>
<comment type="caution">
    <text evidence="1">The sequence shown here is derived from an EMBL/GenBank/DDBJ whole genome shotgun (WGS) entry which is preliminary data.</text>
</comment>
<accession>A0A7J9EFL4</accession>
<name>A0A7J9EFL4_9ROSI</name>
<organism evidence="1 2">
    <name type="scientific">Gossypium trilobum</name>
    <dbReference type="NCBI Taxonomy" id="34281"/>
    <lineage>
        <taxon>Eukaryota</taxon>
        <taxon>Viridiplantae</taxon>
        <taxon>Streptophyta</taxon>
        <taxon>Embryophyta</taxon>
        <taxon>Tracheophyta</taxon>
        <taxon>Spermatophyta</taxon>
        <taxon>Magnoliopsida</taxon>
        <taxon>eudicotyledons</taxon>
        <taxon>Gunneridae</taxon>
        <taxon>Pentapetalae</taxon>
        <taxon>rosids</taxon>
        <taxon>malvids</taxon>
        <taxon>Malvales</taxon>
        <taxon>Malvaceae</taxon>
        <taxon>Malvoideae</taxon>
        <taxon>Gossypium</taxon>
    </lineage>
</organism>
<keyword evidence="2" id="KW-1185">Reference proteome</keyword>
<dbReference type="Proteomes" id="UP000593568">
    <property type="component" value="Unassembled WGS sequence"/>
</dbReference>
<gene>
    <name evidence="1" type="ORF">Gotri_007120</name>
</gene>
<proteinExistence type="predicted"/>
<evidence type="ECO:0000313" key="2">
    <source>
        <dbReference type="Proteomes" id="UP000593568"/>
    </source>
</evidence>